<dbReference type="Proteomes" id="UP001501866">
    <property type="component" value="Unassembled WGS sequence"/>
</dbReference>
<evidence type="ECO:0000313" key="1">
    <source>
        <dbReference type="EMBL" id="GAA3172436.1"/>
    </source>
</evidence>
<name>A0ABP6PAX1_9ACTN</name>
<organism evidence="1 2">
    <name type="scientific">Streptomyces virens</name>
    <dbReference type="NCBI Taxonomy" id="285572"/>
    <lineage>
        <taxon>Bacteria</taxon>
        <taxon>Bacillati</taxon>
        <taxon>Actinomycetota</taxon>
        <taxon>Actinomycetes</taxon>
        <taxon>Kitasatosporales</taxon>
        <taxon>Streptomycetaceae</taxon>
        <taxon>Streptomyces</taxon>
    </lineage>
</organism>
<comment type="caution">
    <text evidence="1">The sequence shown here is derived from an EMBL/GenBank/DDBJ whole genome shotgun (WGS) entry which is preliminary data.</text>
</comment>
<protein>
    <submittedName>
        <fullName evidence="1">Uncharacterized protein</fullName>
    </submittedName>
</protein>
<proteinExistence type="predicted"/>
<dbReference type="EMBL" id="BAAAUH010000012">
    <property type="protein sequence ID" value="GAA3172436.1"/>
    <property type="molecule type" value="Genomic_DNA"/>
</dbReference>
<sequence length="93" mass="10525">MFRSDGAVIAARTRKVDAWEVRPLRKDMRVPAFHEGRDDGTRRSAVRTNSDRTRDVVGRRFSAHLQRPAARQYRAEAIGPWYGPTGPCAPYVG</sequence>
<accession>A0ABP6PAX1</accession>
<gene>
    <name evidence="1" type="ORF">GCM10010451_21560</name>
</gene>
<reference evidence="2" key="1">
    <citation type="journal article" date="2019" name="Int. J. Syst. Evol. Microbiol.">
        <title>The Global Catalogue of Microorganisms (GCM) 10K type strain sequencing project: providing services to taxonomists for standard genome sequencing and annotation.</title>
        <authorList>
            <consortium name="The Broad Institute Genomics Platform"/>
            <consortium name="The Broad Institute Genome Sequencing Center for Infectious Disease"/>
            <person name="Wu L."/>
            <person name="Ma J."/>
        </authorList>
    </citation>
    <scope>NUCLEOTIDE SEQUENCE [LARGE SCALE GENOMIC DNA]</scope>
    <source>
        <strain evidence="2">JCM 9095</strain>
    </source>
</reference>
<keyword evidence="2" id="KW-1185">Reference proteome</keyword>
<evidence type="ECO:0000313" key="2">
    <source>
        <dbReference type="Proteomes" id="UP001501866"/>
    </source>
</evidence>